<organism evidence="1 3">
    <name type="scientific">Legionella micdadei</name>
    <name type="common">Tatlockia micdadei</name>
    <dbReference type="NCBI Taxonomy" id="451"/>
    <lineage>
        <taxon>Bacteria</taxon>
        <taxon>Pseudomonadati</taxon>
        <taxon>Pseudomonadota</taxon>
        <taxon>Gammaproteobacteria</taxon>
        <taxon>Legionellales</taxon>
        <taxon>Legionellaceae</taxon>
        <taxon>Legionella</taxon>
    </lineage>
</organism>
<protein>
    <submittedName>
        <fullName evidence="1">Uncharacterized protein</fullName>
    </submittedName>
</protein>
<reference evidence="3" key="2">
    <citation type="submission" date="2014-09" db="EMBL/GenBank/DDBJ databases">
        <authorList>
            <person name="Gomez-Valero L."/>
        </authorList>
    </citation>
    <scope>NUCLEOTIDE SEQUENCE [LARGE SCALE GENOMIC DNA]</scope>
    <source>
        <strain evidence="3">ATCC33218</strain>
    </source>
</reference>
<sequence length="53" mass="5889">MGQPHVASQSNDLGFIHGINIPEGRRGELLFLSIAFYRLAMQKTAANFELQSL</sequence>
<evidence type="ECO:0000313" key="2">
    <source>
        <dbReference type="EMBL" id="SCX89734.1"/>
    </source>
</evidence>
<dbReference type="PATRIC" id="fig|451.8.peg.1032"/>
<evidence type="ECO:0000313" key="3">
    <source>
        <dbReference type="Proteomes" id="UP000032414"/>
    </source>
</evidence>
<name>A0A098GDA8_LEGMI</name>
<reference evidence="1" key="1">
    <citation type="submission" date="2014-09" db="EMBL/GenBank/DDBJ databases">
        <authorList>
            <person name="GOMEZ-VALERO Laura"/>
        </authorList>
    </citation>
    <scope>NUCLEOTIDE SEQUENCE</scope>
    <source>
        <strain evidence="1">ATCC33218</strain>
    </source>
</reference>
<dbReference type="RefSeq" id="WP_153280295.1">
    <property type="nucleotide sequence ID" value="NZ_CP020614.1"/>
</dbReference>
<evidence type="ECO:0000313" key="4">
    <source>
        <dbReference type="Proteomes" id="UP000182998"/>
    </source>
</evidence>
<keyword evidence="4" id="KW-1185">Reference proteome</keyword>
<accession>A0A098GDA8</accession>
<proteinExistence type="predicted"/>
<dbReference type="EMBL" id="FMVN01000002">
    <property type="protein sequence ID" value="SCX89734.1"/>
    <property type="molecule type" value="Genomic_DNA"/>
</dbReference>
<gene>
    <name evidence="1" type="ORF">LMI_0061</name>
    <name evidence="2" type="ORF">SAMN02982997_00302</name>
</gene>
<reference evidence="2 4" key="3">
    <citation type="submission" date="2016-10" db="EMBL/GenBank/DDBJ databases">
        <authorList>
            <person name="Varghese N."/>
            <person name="Submissions S."/>
        </authorList>
    </citation>
    <scope>NUCLEOTIDE SEQUENCE [LARGE SCALE GENOMIC DNA]</scope>
    <source>
        <strain evidence="2 4">ATCC 33218</strain>
    </source>
</reference>
<dbReference type="EMBL" id="LN614830">
    <property type="protein sequence ID" value="CEG59431.1"/>
    <property type="molecule type" value="Genomic_DNA"/>
</dbReference>
<dbReference type="HOGENOM" id="CLU_3067113_0_0_6"/>
<dbReference type="Proteomes" id="UP000182998">
    <property type="component" value="Unassembled WGS sequence"/>
</dbReference>
<dbReference type="AlphaFoldDB" id="A0A098GDA8"/>
<evidence type="ECO:0000313" key="1">
    <source>
        <dbReference type="EMBL" id="CEG59431.1"/>
    </source>
</evidence>
<dbReference type="KEGG" id="tmc:LMI_0061"/>
<dbReference type="Proteomes" id="UP000032414">
    <property type="component" value="Chromosome I"/>
</dbReference>